<dbReference type="InterPro" id="IPR050312">
    <property type="entry name" value="IolE/XylAMocC-like"/>
</dbReference>
<dbReference type="Pfam" id="PF01261">
    <property type="entry name" value="AP_endonuc_2"/>
    <property type="match status" value="1"/>
</dbReference>
<feature type="domain" description="Xylose isomerase-like TIM barrel" evidence="1">
    <location>
        <begin position="25"/>
        <end position="262"/>
    </location>
</feature>
<dbReference type="SUPFAM" id="SSF51658">
    <property type="entry name" value="Xylose isomerase-like"/>
    <property type="match status" value="1"/>
</dbReference>
<proteinExistence type="predicted"/>
<dbReference type="Gene3D" id="3.20.20.150">
    <property type="entry name" value="Divalent-metal-dependent TIM barrel enzymes"/>
    <property type="match status" value="1"/>
</dbReference>
<keyword evidence="3" id="KW-1185">Reference proteome</keyword>
<sequence length="266" mass="28572">MTTPQISVQLYSIHEALDADLDGSLAKLAETGLTTVEAFDFVRRADALKASFDRYGLSSPTAHAVLIEKEANTPDGLLTRPPAEEVFAAAQTLGVQVVIDPYVPLDHWQTLEDVQRNADRLNEASAKAAELGLKVGYHNHDHELSATLDGTPVLELFARLLDPAVVLEVDLYWAAAGGVDPVALLKRLGDRVIAVHVKDGPIKPGTSSRDLPRTQQPAGTGDVPLAAALEAATSAQYAVIEFDHYEGDIFAGIGESYAWLRKTLGQ</sequence>
<dbReference type="Proteomes" id="UP000565572">
    <property type="component" value="Unassembled WGS sequence"/>
</dbReference>
<dbReference type="RefSeq" id="WP_183336017.1">
    <property type="nucleotide sequence ID" value="NZ_JACHZG010000001.1"/>
</dbReference>
<accession>A0A7W5JS66</accession>
<organism evidence="2 3">
    <name type="scientific">Microlunatus antarcticus</name>
    <dbReference type="NCBI Taxonomy" id="53388"/>
    <lineage>
        <taxon>Bacteria</taxon>
        <taxon>Bacillati</taxon>
        <taxon>Actinomycetota</taxon>
        <taxon>Actinomycetes</taxon>
        <taxon>Propionibacteriales</taxon>
        <taxon>Propionibacteriaceae</taxon>
        <taxon>Microlunatus</taxon>
    </lineage>
</organism>
<evidence type="ECO:0000313" key="3">
    <source>
        <dbReference type="Proteomes" id="UP000565572"/>
    </source>
</evidence>
<name>A0A7W5JS66_9ACTN</name>
<dbReference type="InterPro" id="IPR036237">
    <property type="entry name" value="Xyl_isomerase-like_sf"/>
</dbReference>
<evidence type="ECO:0000259" key="1">
    <source>
        <dbReference type="Pfam" id="PF01261"/>
    </source>
</evidence>
<keyword evidence="2" id="KW-0413">Isomerase</keyword>
<dbReference type="EMBL" id="JACHZG010000001">
    <property type="protein sequence ID" value="MBB3325258.1"/>
    <property type="molecule type" value="Genomic_DNA"/>
</dbReference>
<dbReference type="GO" id="GO:0016853">
    <property type="term" value="F:isomerase activity"/>
    <property type="evidence" value="ECO:0007669"/>
    <property type="project" value="UniProtKB-KW"/>
</dbReference>
<dbReference type="PANTHER" id="PTHR12110">
    <property type="entry name" value="HYDROXYPYRUVATE ISOMERASE"/>
    <property type="match status" value="1"/>
</dbReference>
<dbReference type="PANTHER" id="PTHR12110:SF41">
    <property type="entry name" value="INOSOSE DEHYDRATASE"/>
    <property type="match status" value="1"/>
</dbReference>
<dbReference type="InterPro" id="IPR013022">
    <property type="entry name" value="Xyl_isomerase-like_TIM-brl"/>
</dbReference>
<gene>
    <name evidence="2" type="ORF">FHX39_000202</name>
</gene>
<protein>
    <submittedName>
        <fullName evidence="2">Sugar phosphate isomerase/epimerase</fullName>
    </submittedName>
</protein>
<dbReference type="AlphaFoldDB" id="A0A7W5JS66"/>
<evidence type="ECO:0000313" key="2">
    <source>
        <dbReference type="EMBL" id="MBB3325258.1"/>
    </source>
</evidence>
<comment type="caution">
    <text evidence="2">The sequence shown here is derived from an EMBL/GenBank/DDBJ whole genome shotgun (WGS) entry which is preliminary data.</text>
</comment>
<reference evidence="2 3" key="1">
    <citation type="submission" date="2020-08" db="EMBL/GenBank/DDBJ databases">
        <title>Sequencing the genomes of 1000 actinobacteria strains.</title>
        <authorList>
            <person name="Klenk H.-P."/>
        </authorList>
    </citation>
    <scope>NUCLEOTIDE SEQUENCE [LARGE SCALE GENOMIC DNA]</scope>
    <source>
        <strain evidence="2 3">DSM 11053</strain>
    </source>
</reference>